<gene>
    <name evidence="2" type="ORF">PXEA_LOCUS14263</name>
</gene>
<evidence type="ECO:0000313" key="3">
    <source>
        <dbReference type="Proteomes" id="UP000784294"/>
    </source>
</evidence>
<name>A0A448WUU3_9PLAT</name>
<feature type="compositionally biased region" description="Polar residues" evidence="1">
    <location>
        <begin position="72"/>
        <end position="83"/>
    </location>
</feature>
<accession>A0A448WUU3</accession>
<feature type="compositionally biased region" description="Polar residues" evidence="1">
    <location>
        <begin position="15"/>
        <end position="25"/>
    </location>
</feature>
<reference evidence="2" key="1">
    <citation type="submission" date="2018-11" db="EMBL/GenBank/DDBJ databases">
        <authorList>
            <consortium name="Pathogen Informatics"/>
        </authorList>
    </citation>
    <scope>NUCLEOTIDE SEQUENCE</scope>
</reference>
<sequence>MVDLDHQLVEMTAKRSQLSQIGLGQSTSGSMASLTSTTAATSGLPTSGSSGPSASVVPLISAPGMSGPDANELQTGTNANTGTHSDESDAIAAPILDSAQTSLPSTQPNIAVTARPPIPPGLINAGQAAAPLPTHTPTSNSLVSLAAAAFSTGSLGRRRKDSSGTPASSSLSSASLTSLLQLGSVEGSAATGSLSSTAAAVRQRQSLLVELDERIHFVEDSGLIEN</sequence>
<protein>
    <submittedName>
        <fullName evidence="2">Uncharacterized protein</fullName>
    </submittedName>
</protein>
<dbReference type="EMBL" id="CAAALY010048169">
    <property type="protein sequence ID" value="VEL20823.1"/>
    <property type="molecule type" value="Genomic_DNA"/>
</dbReference>
<comment type="caution">
    <text evidence="2">The sequence shown here is derived from an EMBL/GenBank/DDBJ whole genome shotgun (WGS) entry which is preliminary data.</text>
</comment>
<feature type="region of interest" description="Disordered" evidence="1">
    <location>
        <begin position="15"/>
        <end position="53"/>
    </location>
</feature>
<feature type="region of interest" description="Disordered" evidence="1">
    <location>
        <begin position="65"/>
        <end position="86"/>
    </location>
</feature>
<keyword evidence="3" id="KW-1185">Reference proteome</keyword>
<dbReference type="AlphaFoldDB" id="A0A448WUU3"/>
<evidence type="ECO:0000313" key="2">
    <source>
        <dbReference type="EMBL" id="VEL20823.1"/>
    </source>
</evidence>
<organism evidence="2 3">
    <name type="scientific">Protopolystoma xenopodis</name>
    <dbReference type="NCBI Taxonomy" id="117903"/>
    <lineage>
        <taxon>Eukaryota</taxon>
        <taxon>Metazoa</taxon>
        <taxon>Spiralia</taxon>
        <taxon>Lophotrochozoa</taxon>
        <taxon>Platyhelminthes</taxon>
        <taxon>Monogenea</taxon>
        <taxon>Polyopisthocotylea</taxon>
        <taxon>Polystomatidea</taxon>
        <taxon>Polystomatidae</taxon>
        <taxon>Protopolystoma</taxon>
    </lineage>
</organism>
<evidence type="ECO:0000256" key="1">
    <source>
        <dbReference type="SAM" id="MobiDB-lite"/>
    </source>
</evidence>
<dbReference type="Proteomes" id="UP000784294">
    <property type="component" value="Unassembled WGS sequence"/>
</dbReference>
<feature type="compositionally biased region" description="Low complexity" evidence="1">
    <location>
        <begin position="26"/>
        <end position="53"/>
    </location>
</feature>
<proteinExistence type="predicted"/>